<gene>
    <name evidence="1" type="ORF">NARC_210054</name>
</gene>
<evidence type="ECO:0000313" key="1">
    <source>
        <dbReference type="EMBL" id="TVP39110.1"/>
    </source>
</evidence>
<dbReference type="AlphaFoldDB" id="A0A557SR76"/>
<dbReference type="OrthoDB" id="9788at2157"/>
<organism evidence="1 2">
    <name type="scientific">Candidatus Nitrosocosmicus arcticus</name>
    <dbReference type="NCBI Taxonomy" id="2035267"/>
    <lineage>
        <taxon>Archaea</taxon>
        <taxon>Nitrososphaerota</taxon>
        <taxon>Nitrososphaeria</taxon>
        <taxon>Nitrososphaerales</taxon>
        <taxon>Nitrososphaeraceae</taxon>
        <taxon>Candidatus Nitrosocosmicus</taxon>
    </lineage>
</organism>
<dbReference type="EMBL" id="VOAH01000021">
    <property type="protein sequence ID" value="TVP39110.1"/>
    <property type="molecule type" value="Genomic_DNA"/>
</dbReference>
<keyword evidence="2" id="KW-1185">Reference proteome</keyword>
<dbReference type="RefSeq" id="WP_144734775.1">
    <property type="nucleotide sequence ID" value="NZ_ML675594.1"/>
</dbReference>
<name>A0A557SR76_9ARCH</name>
<protein>
    <submittedName>
        <fullName evidence="1">Uncharacterized protein</fullName>
    </submittedName>
</protein>
<accession>A0A557SR76</accession>
<sequence>MYPLIEFQYWTVTEFVRQLIEGNVISTIGDKNVDDLDKKVLQWIERSYEKDFDVHEDGKLQDLTKEIFDQIVFLRLTGLLSGILSIHKFGKS</sequence>
<comment type="caution">
    <text evidence="1">The sequence shown here is derived from an EMBL/GenBank/DDBJ whole genome shotgun (WGS) entry which is preliminary data.</text>
</comment>
<dbReference type="Proteomes" id="UP000315289">
    <property type="component" value="Unassembled WGS sequence"/>
</dbReference>
<evidence type="ECO:0000313" key="2">
    <source>
        <dbReference type="Proteomes" id="UP000315289"/>
    </source>
</evidence>
<reference evidence="1 2" key="1">
    <citation type="journal article" date="2019" name="Front. Microbiol.">
        <title>Ammonia Oxidation by the Arctic Terrestrial Thaumarchaeote Candidatus Nitrosocosmicus arcticus Is Stimulated by Increasing Temperatures.</title>
        <authorList>
            <person name="Alves R.J.E."/>
            <person name="Kerou M."/>
            <person name="Zappe A."/>
            <person name="Bittner R."/>
            <person name="Abby S.S."/>
            <person name="Schmidt H.A."/>
            <person name="Pfeifer K."/>
            <person name="Schleper C."/>
        </authorList>
    </citation>
    <scope>NUCLEOTIDE SEQUENCE [LARGE SCALE GENOMIC DNA]</scope>
    <source>
        <strain evidence="1 2">Kfb</strain>
    </source>
</reference>
<proteinExistence type="predicted"/>